<keyword evidence="4" id="KW-0645">Protease</keyword>
<dbReference type="EC" id="3.4.16.4" evidence="4"/>
<feature type="chain" id="PRO_5045738961" evidence="3">
    <location>
        <begin position="28"/>
        <end position="492"/>
    </location>
</feature>
<feature type="signal peptide" evidence="3">
    <location>
        <begin position="1"/>
        <end position="27"/>
    </location>
</feature>
<keyword evidence="5" id="KW-1185">Reference proteome</keyword>
<keyword evidence="2 4" id="KW-0378">Hydrolase</keyword>
<dbReference type="Gene3D" id="3.40.710.10">
    <property type="entry name" value="DD-peptidase/beta-lactamase superfamily"/>
    <property type="match status" value="1"/>
</dbReference>
<gene>
    <name evidence="4" type="primary">dacB</name>
    <name evidence="4" type="ORF">FGK63_03450</name>
</gene>
<dbReference type="Pfam" id="PF02113">
    <property type="entry name" value="Peptidase_S13"/>
    <property type="match status" value="1"/>
</dbReference>
<comment type="caution">
    <text evidence="4">The sequence shown here is derived from an EMBL/GenBank/DDBJ whole genome shotgun (WGS) entry which is preliminary data.</text>
</comment>
<keyword evidence="4" id="KW-0121">Carboxypeptidase</keyword>
<dbReference type="PROSITE" id="PS51318">
    <property type="entry name" value="TAT"/>
    <property type="match status" value="1"/>
</dbReference>
<evidence type="ECO:0000313" key="4">
    <source>
        <dbReference type="EMBL" id="TMV10129.1"/>
    </source>
</evidence>
<dbReference type="InterPro" id="IPR006311">
    <property type="entry name" value="TAT_signal"/>
</dbReference>
<dbReference type="SUPFAM" id="SSF56601">
    <property type="entry name" value="beta-lactamase/transpeptidase-like"/>
    <property type="match status" value="1"/>
</dbReference>
<reference evidence="4 5" key="1">
    <citation type="submission" date="2019-05" db="EMBL/GenBank/DDBJ databases">
        <title>Ruegeria sp. nov., isolated from tidal flat.</title>
        <authorList>
            <person name="Kim W."/>
        </authorList>
    </citation>
    <scope>NUCLEOTIDE SEQUENCE [LARGE SCALE GENOMIC DNA]</scope>
    <source>
        <strain evidence="4 5">CAU 1488</strain>
    </source>
</reference>
<dbReference type="InterPro" id="IPR012338">
    <property type="entry name" value="Beta-lactam/transpept-like"/>
</dbReference>
<evidence type="ECO:0000256" key="3">
    <source>
        <dbReference type="SAM" id="SignalP"/>
    </source>
</evidence>
<dbReference type="RefSeq" id="WP_138840186.1">
    <property type="nucleotide sequence ID" value="NZ_VCPD01000001.1"/>
</dbReference>
<dbReference type="PANTHER" id="PTHR30023">
    <property type="entry name" value="D-ALANYL-D-ALANINE CARBOXYPEPTIDASE"/>
    <property type="match status" value="1"/>
</dbReference>
<proteinExistence type="inferred from homology"/>
<organism evidence="4 5">
    <name type="scientific">Ruegeria sediminis</name>
    <dbReference type="NCBI Taxonomy" id="2583820"/>
    <lineage>
        <taxon>Bacteria</taxon>
        <taxon>Pseudomonadati</taxon>
        <taxon>Pseudomonadota</taxon>
        <taxon>Alphaproteobacteria</taxon>
        <taxon>Rhodobacterales</taxon>
        <taxon>Roseobacteraceae</taxon>
        <taxon>Ruegeria</taxon>
    </lineage>
</organism>
<comment type="similarity">
    <text evidence="1">Belongs to the peptidase S13 family.</text>
</comment>
<evidence type="ECO:0000256" key="1">
    <source>
        <dbReference type="ARBA" id="ARBA00006096"/>
    </source>
</evidence>
<dbReference type="Proteomes" id="UP001193035">
    <property type="component" value="Unassembled WGS sequence"/>
</dbReference>
<dbReference type="NCBIfam" id="TIGR00666">
    <property type="entry name" value="PBP4"/>
    <property type="match status" value="1"/>
</dbReference>
<dbReference type="InterPro" id="IPR000667">
    <property type="entry name" value="Peptidase_S13"/>
</dbReference>
<dbReference type="PRINTS" id="PR00922">
    <property type="entry name" value="DADACBPTASE3"/>
</dbReference>
<keyword evidence="3" id="KW-0732">Signal</keyword>
<dbReference type="Gene3D" id="3.50.80.20">
    <property type="entry name" value="D-Ala-D-Ala carboxypeptidase C, peptidase S13"/>
    <property type="match status" value="1"/>
</dbReference>
<dbReference type="EMBL" id="VCPD01000001">
    <property type="protein sequence ID" value="TMV10129.1"/>
    <property type="molecule type" value="Genomic_DNA"/>
</dbReference>
<protein>
    <submittedName>
        <fullName evidence="4">D-alanyl-D-alanine carboxypeptidase/D-alanyl-D-alanine-endopeptidase</fullName>
        <ecNumber evidence="4">3.4.16.4</ecNumber>
    </submittedName>
</protein>
<sequence length="492" mass="52878">MADRISRRYFLAGLGALLAPASGWANAPETSLRPRLRGARLSDPEKVIRAAGLKGEVVFAVADVKTGNQLEAFGGENGLPPASVAKALTALYALDLLGPDHRFETRLIADGPVENGILKGDLILAGGGDPLLDTEALASMAANLRKAGIREVRGAFKVYEGALPYVNSIDPTQPDHVGYSPAVTGIALNFNRVHFEWARGAKGYAVSMDARSANYRPDVAMAKMLVADRSLPIYTYQASARVDNWTVARTALGNGGARWLPVRRPSLYAGDVFQTLARVNGIVLGRTQVVRSLPEGAVLVTHRSEPLIDILRGMLKYSTNLTAEMVGMAATKARGAMPADLQDSAREMNRWAAEKYGATRTAMADHSGLSDASRMAPGDLVKALVAARKTNVLRPLLKPYNLRDSKGRPTNSHPIKVDAKTGTLNFVSGLGGFMTTAGGVELAFAIFTADIAHRATLSRAQRERPEGARPWNSRSRRLQQALIERWGSLYGS</sequence>
<dbReference type="PANTHER" id="PTHR30023:SF0">
    <property type="entry name" value="PENICILLIN-SENSITIVE CARBOXYPEPTIDASE A"/>
    <property type="match status" value="1"/>
</dbReference>
<evidence type="ECO:0000313" key="5">
    <source>
        <dbReference type="Proteomes" id="UP001193035"/>
    </source>
</evidence>
<accession>A0ABY2X413</accession>
<evidence type="ECO:0000256" key="2">
    <source>
        <dbReference type="ARBA" id="ARBA00022801"/>
    </source>
</evidence>
<dbReference type="GO" id="GO:0009002">
    <property type="term" value="F:serine-type D-Ala-D-Ala carboxypeptidase activity"/>
    <property type="evidence" value="ECO:0007669"/>
    <property type="project" value="UniProtKB-EC"/>
</dbReference>
<name>A0ABY2X413_9RHOB</name>